<protein>
    <submittedName>
        <fullName evidence="2">Uncharacterized protein</fullName>
    </submittedName>
</protein>
<name>A0ABQ6MB14_9STRA</name>
<keyword evidence="3" id="KW-1185">Reference proteome</keyword>
<proteinExistence type="predicted"/>
<dbReference type="Proteomes" id="UP001165060">
    <property type="component" value="Unassembled WGS sequence"/>
</dbReference>
<comment type="caution">
    <text evidence="2">The sequence shown here is derived from an EMBL/GenBank/DDBJ whole genome shotgun (WGS) entry which is preliminary data.</text>
</comment>
<reference evidence="2 3" key="1">
    <citation type="journal article" date="2023" name="Commun. Biol.">
        <title>Genome analysis of Parmales, the sister group of diatoms, reveals the evolutionary specialization of diatoms from phago-mixotrophs to photoautotrophs.</title>
        <authorList>
            <person name="Ban H."/>
            <person name="Sato S."/>
            <person name="Yoshikawa S."/>
            <person name="Yamada K."/>
            <person name="Nakamura Y."/>
            <person name="Ichinomiya M."/>
            <person name="Sato N."/>
            <person name="Blanc-Mathieu R."/>
            <person name="Endo H."/>
            <person name="Kuwata A."/>
            <person name="Ogata H."/>
        </authorList>
    </citation>
    <scope>NUCLEOTIDE SEQUENCE [LARGE SCALE GENOMIC DNA]</scope>
</reference>
<evidence type="ECO:0000313" key="2">
    <source>
        <dbReference type="EMBL" id="GMI22823.1"/>
    </source>
</evidence>
<dbReference type="EMBL" id="BRYB01000103">
    <property type="protein sequence ID" value="GMI22823.1"/>
    <property type="molecule type" value="Genomic_DNA"/>
</dbReference>
<feature type="region of interest" description="Disordered" evidence="1">
    <location>
        <begin position="1"/>
        <end position="23"/>
    </location>
</feature>
<accession>A0ABQ6MB14</accession>
<evidence type="ECO:0000256" key="1">
    <source>
        <dbReference type="SAM" id="MobiDB-lite"/>
    </source>
</evidence>
<sequence length="473" mass="52556">MLTKEIPGTFGHIPPPDPDTGEPVHQAWAEVFENGEQPYLAWPTLAITRTPYNSSACPATEPRPTFFTQIQGGFNCLACNQGHVVMNMLNPLLVMAKAVFGSSVLLPIPNALLATVWQGPASGQSPPGRKPVWLFDFVTSKMFGEGSTGTRGYMNLMEAGTCFDEVHMPVPSRGTFDAMAVDLKGRWGTGDFYKTYWRETKEAILRAYGVPVSPAPALRWPDAEAALARKPRVLWAWRGGGGTARDDLNMTKVKAVLGRRADVEFLEDEVDFVWSKDQRELDAANSRLLAKIQDADVLIGQFGANLWNALFLREGSVQIELRSTYGYCGNENGKVLSNHNRLGYYQGDPGDMVVTEDDAGDRGVLYTDEFLRRLAEEIQEVYEYEVNNQLPAGTDASGECDAEWPSLWQPGSKILTGAESRHCYLERTEAGDWFQLFTHRNTNKCVGEDGIMEEFPVDFDPHTISRSCPEFCT</sequence>
<gene>
    <name evidence="2" type="ORF">TeGR_g6452</name>
</gene>
<evidence type="ECO:0000313" key="3">
    <source>
        <dbReference type="Proteomes" id="UP001165060"/>
    </source>
</evidence>
<organism evidence="2 3">
    <name type="scientific">Tetraparma gracilis</name>
    <dbReference type="NCBI Taxonomy" id="2962635"/>
    <lineage>
        <taxon>Eukaryota</taxon>
        <taxon>Sar</taxon>
        <taxon>Stramenopiles</taxon>
        <taxon>Ochrophyta</taxon>
        <taxon>Bolidophyceae</taxon>
        <taxon>Parmales</taxon>
        <taxon>Triparmaceae</taxon>
        <taxon>Tetraparma</taxon>
    </lineage>
</organism>